<dbReference type="InParanoid" id="A0A0C9ZXC7"/>
<reference evidence="1 2" key="1">
    <citation type="submission" date="2014-04" db="EMBL/GenBank/DDBJ databases">
        <authorList>
            <consortium name="DOE Joint Genome Institute"/>
            <person name="Kuo A."/>
            <person name="Ruytinx J."/>
            <person name="Rineau F."/>
            <person name="Colpaert J."/>
            <person name="Kohler A."/>
            <person name="Nagy L.G."/>
            <person name="Floudas D."/>
            <person name="Copeland A."/>
            <person name="Barry K.W."/>
            <person name="Cichocki N."/>
            <person name="Veneault-Fourrey C."/>
            <person name="LaButti K."/>
            <person name="Lindquist E.A."/>
            <person name="Lipzen A."/>
            <person name="Lundell T."/>
            <person name="Morin E."/>
            <person name="Murat C."/>
            <person name="Sun H."/>
            <person name="Tunlid A."/>
            <person name="Henrissat B."/>
            <person name="Grigoriev I.V."/>
            <person name="Hibbett D.S."/>
            <person name="Martin F."/>
            <person name="Nordberg H.P."/>
            <person name="Cantor M.N."/>
            <person name="Hua S.X."/>
        </authorList>
    </citation>
    <scope>NUCLEOTIDE SEQUENCE [LARGE SCALE GENOMIC DNA]</scope>
    <source>
        <strain evidence="1 2">UH-Slu-Lm8-n1</strain>
    </source>
</reference>
<dbReference type="EMBL" id="KN835820">
    <property type="protein sequence ID" value="KIK34036.1"/>
    <property type="molecule type" value="Genomic_DNA"/>
</dbReference>
<evidence type="ECO:0008006" key="3">
    <source>
        <dbReference type="Google" id="ProtNLM"/>
    </source>
</evidence>
<dbReference type="Proteomes" id="UP000054485">
    <property type="component" value="Unassembled WGS sequence"/>
</dbReference>
<evidence type="ECO:0000313" key="1">
    <source>
        <dbReference type="EMBL" id="KIK34036.1"/>
    </source>
</evidence>
<gene>
    <name evidence="1" type="ORF">CY34DRAFT_813195</name>
</gene>
<sequence>MKSSICFPFSDLPVEIALIIFKYAAKPTFSQKEEYNDQNPYANALSLCLVSRLVRHTVLPKLLDTVLLPTRRNIEAFASALELQKKYTEDKSHLAFDYIPAVQRLWISRSTGDWMFDSPKLSIITLLPVLLAVPTLAIECSYLASIVISLKGDHRPSHFSGKTLILTVKHQAGFHEYFKFIQKSVLFASISHLTYLIELNLDSNTFFNISKGFKSPDFPLGSWMSQIPWDCMNSLETFSVVYPHPSLGLLETSLPFDQGVDLHVERLTVSAPLYKQNPGSFSWVTAPFPRTPPGEESAPTKGLSFKVTHGQGHFRRFGFTWEKVWACGLAD</sequence>
<proteinExistence type="predicted"/>
<protein>
    <recommendedName>
        <fullName evidence="3">F-box domain-containing protein</fullName>
    </recommendedName>
</protein>
<keyword evidence="2" id="KW-1185">Reference proteome</keyword>
<organism evidence="1 2">
    <name type="scientific">Suillus luteus UH-Slu-Lm8-n1</name>
    <dbReference type="NCBI Taxonomy" id="930992"/>
    <lineage>
        <taxon>Eukaryota</taxon>
        <taxon>Fungi</taxon>
        <taxon>Dikarya</taxon>
        <taxon>Basidiomycota</taxon>
        <taxon>Agaricomycotina</taxon>
        <taxon>Agaricomycetes</taxon>
        <taxon>Agaricomycetidae</taxon>
        <taxon>Boletales</taxon>
        <taxon>Suillineae</taxon>
        <taxon>Suillaceae</taxon>
        <taxon>Suillus</taxon>
    </lineage>
</organism>
<evidence type="ECO:0000313" key="2">
    <source>
        <dbReference type="Proteomes" id="UP000054485"/>
    </source>
</evidence>
<name>A0A0C9ZXC7_9AGAM</name>
<accession>A0A0C9ZXC7</accession>
<dbReference type="STRING" id="930992.A0A0C9ZXC7"/>
<dbReference type="HOGENOM" id="CLU_830447_0_0_1"/>
<reference evidence="2" key="2">
    <citation type="submission" date="2015-01" db="EMBL/GenBank/DDBJ databases">
        <title>Evolutionary Origins and Diversification of the Mycorrhizal Mutualists.</title>
        <authorList>
            <consortium name="DOE Joint Genome Institute"/>
            <consortium name="Mycorrhizal Genomics Consortium"/>
            <person name="Kohler A."/>
            <person name="Kuo A."/>
            <person name="Nagy L.G."/>
            <person name="Floudas D."/>
            <person name="Copeland A."/>
            <person name="Barry K.W."/>
            <person name="Cichocki N."/>
            <person name="Veneault-Fourrey C."/>
            <person name="LaButti K."/>
            <person name="Lindquist E.A."/>
            <person name="Lipzen A."/>
            <person name="Lundell T."/>
            <person name="Morin E."/>
            <person name="Murat C."/>
            <person name="Riley R."/>
            <person name="Ohm R."/>
            <person name="Sun H."/>
            <person name="Tunlid A."/>
            <person name="Henrissat B."/>
            <person name="Grigoriev I.V."/>
            <person name="Hibbett D.S."/>
            <person name="Martin F."/>
        </authorList>
    </citation>
    <scope>NUCLEOTIDE SEQUENCE [LARGE SCALE GENOMIC DNA]</scope>
    <source>
        <strain evidence="2">UH-Slu-Lm8-n1</strain>
    </source>
</reference>
<dbReference type="OrthoDB" id="2641602at2759"/>
<dbReference type="AlphaFoldDB" id="A0A0C9ZXC7"/>